<evidence type="ECO:0000313" key="2">
    <source>
        <dbReference type="Proteomes" id="UP000327000"/>
    </source>
</evidence>
<reference evidence="1 2" key="1">
    <citation type="journal article" date="2019" name="Microb. Cell Fact.">
        <title>Exploring novel herbicidin analogues by transcriptional regulator overexpression and MS/MS molecular networking.</title>
        <authorList>
            <person name="Shi Y."/>
            <person name="Gu R."/>
            <person name="Li Y."/>
            <person name="Wang X."/>
            <person name="Ren W."/>
            <person name="Li X."/>
            <person name="Wang L."/>
            <person name="Xie Y."/>
            <person name="Hong B."/>
        </authorList>
    </citation>
    <scope>NUCLEOTIDE SEQUENCE [LARGE SCALE GENOMIC DNA]</scope>
    <source>
        <strain evidence="1 2">US-43</strain>
    </source>
</reference>
<proteinExistence type="predicted"/>
<keyword evidence="2" id="KW-1185">Reference proteome</keyword>
<comment type="caution">
    <text evidence="1">The sequence shown here is derived from an EMBL/GenBank/DDBJ whole genome shotgun (WGS) entry which is preliminary data.</text>
</comment>
<organism evidence="1 2">
    <name type="scientific">Streptomyces mobaraensis</name>
    <name type="common">Streptoverticillium mobaraense</name>
    <dbReference type="NCBI Taxonomy" id="35621"/>
    <lineage>
        <taxon>Bacteria</taxon>
        <taxon>Bacillati</taxon>
        <taxon>Actinomycetota</taxon>
        <taxon>Actinomycetes</taxon>
        <taxon>Kitasatosporales</taxon>
        <taxon>Streptomycetaceae</taxon>
        <taxon>Streptomyces</taxon>
    </lineage>
</organism>
<dbReference type="RefSeq" id="WP_152265171.1">
    <property type="nucleotide sequence ID" value="NZ_VOKX01000106.1"/>
</dbReference>
<dbReference type="AlphaFoldDB" id="A0A5N5W1F0"/>
<name>A0A5N5W1F0_STRMB</name>
<gene>
    <name evidence="1" type="ORF">FRZ00_26185</name>
</gene>
<dbReference type="Proteomes" id="UP000327000">
    <property type="component" value="Unassembled WGS sequence"/>
</dbReference>
<dbReference type="EMBL" id="VOKX01000106">
    <property type="protein sequence ID" value="KAB7835714.1"/>
    <property type="molecule type" value="Genomic_DNA"/>
</dbReference>
<accession>A0A5N5W1F0</accession>
<protein>
    <submittedName>
        <fullName evidence="1">Uncharacterized protein</fullName>
    </submittedName>
</protein>
<sequence>MKTTIVSSAALLTSPWSSVHHMPLPGPSGLAQDLMRSYRLIERLRQSHQAEGSAEEWQSVLQIITDAAAARARANSSYIENIRQFAAGKTYLIDNGLCHEER</sequence>
<evidence type="ECO:0000313" key="1">
    <source>
        <dbReference type="EMBL" id="KAB7835714.1"/>
    </source>
</evidence>